<dbReference type="PaxDb" id="35128-Thaps24488"/>
<comment type="similarity">
    <text evidence="3">Belongs to the UPRTase family.</text>
</comment>
<evidence type="ECO:0000313" key="12">
    <source>
        <dbReference type="EMBL" id="EED89479.1"/>
    </source>
</evidence>
<keyword evidence="7" id="KW-0808">Transferase</keyword>
<evidence type="ECO:0000256" key="3">
    <source>
        <dbReference type="ARBA" id="ARBA00009516"/>
    </source>
</evidence>
<keyword evidence="9" id="KW-0342">GTP-binding</keyword>
<dbReference type="GeneID" id="7447543"/>
<dbReference type="eggNOG" id="KOG4203">
    <property type="taxonomic scope" value="Eukaryota"/>
</dbReference>
<dbReference type="Pfam" id="PF14681">
    <property type="entry name" value="UPRTase"/>
    <property type="match status" value="1"/>
</dbReference>
<dbReference type="InParanoid" id="B8CAC1"/>
<accession>B8CAC1</accession>
<reference evidence="12 13" key="1">
    <citation type="journal article" date="2004" name="Science">
        <title>The genome of the diatom Thalassiosira pseudonana: ecology, evolution, and metabolism.</title>
        <authorList>
            <person name="Armbrust E.V."/>
            <person name="Berges J.A."/>
            <person name="Bowler C."/>
            <person name="Green B.R."/>
            <person name="Martinez D."/>
            <person name="Putnam N.H."/>
            <person name="Zhou S."/>
            <person name="Allen A.E."/>
            <person name="Apt K.E."/>
            <person name="Bechner M."/>
            <person name="Brzezinski M.A."/>
            <person name="Chaal B.K."/>
            <person name="Chiovitti A."/>
            <person name="Davis A.K."/>
            <person name="Demarest M.S."/>
            <person name="Detter J.C."/>
            <person name="Glavina T."/>
            <person name="Goodstein D."/>
            <person name="Hadi M.Z."/>
            <person name="Hellsten U."/>
            <person name="Hildebrand M."/>
            <person name="Jenkins B.D."/>
            <person name="Jurka J."/>
            <person name="Kapitonov V.V."/>
            <person name="Kroger N."/>
            <person name="Lau W.W."/>
            <person name="Lane T.W."/>
            <person name="Larimer F.W."/>
            <person name="Lippmeier J.C."/>
            <person name="Lucas S."/>
            <person name="Medina M."/>
            <person name="Montsant A."/>
            <person name="Obornik M."/>
            <person name="Parker M.S."/>
            <person name="Palenik B."/>
            <person name="Pazour G.J."/>
            <person name="Richardson P.M."/>
            <person name="Rynearson T.A."/>
            <person name="Saito M.A."/>
            <person name="Schwartz D.C."/>
            <person name="Thamatrakoln K."/>
            <person name="Valentin K."/>
            <person name="Vardi A."/>
            <person name="Wilkerson F.P."/>
            <person name="Rokhsar D.S."/>
        </authorList>
    </citation>
    <scope>NUCLEOTIDE SEQUENCE [LARGE SCALE GENOMIC DNA]</scope>
    <source>
        <strain evidence="12 13">CCMP1335</strain>
    </source>
</reference>
<dbReference type="AlphaFoldDB" id="B8CAC1"/>
<gene>
    <name evidence="12" type="ORF">THAPSDRAFT_24488</name>
</gene>
<feature type="region of interest" description="Disordered" evidence="10">
    <location>
        <begin position="1"/>
        <end position="39"/>
    </location>
</feature>
<dbReference type="PANTHER" id="PTHR32315:SF4">
    <property type="entry name" value="URACIL PHOSPHORIBOSYLTRANSFERASE, CHLOROPLASTIC"/>
    <property type="match status" value="1"/>
</dbReference>
<sequence length="275" mass="30113">MEEKKTEDPNLTDEPVPKQQSSLRPSPTKVEPTFTAPYGPNLHVSKHPVLAHKLSILRSSSTSPSSFRSTLREITFHLGYEATSTLTTRDVPLTVPGTDHKTHIEATGTKLAQKVALIPILRSGLGMVDSMLELISSAEVHHIGMYRSKSLMPVQYYNRLPKKCDVDVAYVLDPLIATSATIISVAGILKKWGVSEIHVVSVIASKQGLSELMKFHPDVHVTLGHIDEELNADGDVMPGLGDAGDRLFGTPLIEDEEELVHPSKRKRTMSVDDGN</sequence>
<evidence type="ECO:0000256" key="6">
    <source>
        <dbReference type="ARBA" id="ARBA00022676"/>
    </source>
</evidence>
<dbReference type="CDD" id="cd06223">
    <property type="entry name" value="PRTases_typeI"/>
    <property type="match status" value="1"/>
</dbReference>
<name>B8CAC1_THAPS</name>
<dbReference type="FunFam" id="3.40.50.2020:FF:000049">
    <property type="entry name" value="Putative uracil phosphoribosyltransferase urg2"/>
    <property type="match status" value="1"/>
</dbReference>
<evidence type="ECO:0000256" key="8">
    <source>
        <dbReference type="ARBA" id="ARBA00022741"/>
    </source>
</evidence>
<dbReference type="InterPro" id="IPR000836">
    <property type="entry name" value="PRTase_dom"/>
</dbReference>
<evidence type="ECO:0000256" key="9">
    <source>
        <dbReference type="ARBA" id="ARBA00023134"/>
    </source>
</evidence>
<dbReference type="SUPFAM" id="SSF53271">
    <property type="entry name" value="PRTase-like"/>
    <property type="match status" value="1"/>
</dbReference>
<dbReference type="PANTHER" id="PTHR32315">
    <property type="entry name" value="ADENINE PHOSPHORIBOSYLTRANSFERASE"/>
    <property type="match status" value="1"/>
</dbReference>
<reference evidence="12 13" key="2">
    <citation type="journal article" date="2008" name="Nature">
        <title>The Phaeodactylum genome reveals the evolutionary history of diatom genomes.</title>
        <authorList>
            <person name="Bowler C."/>
            <person name="Allen A.E."/>
            <person name="Badger J.H."/>
            <person name="Grimwood J."/>
            <person name="Jabbari K."/>
            <person name="Kuo A."/>
            <person name="Maheswari U."/>
            <person name="Martens C."/>
            <person name="Maumus F."/>
            <person name="Otillar R.P."/>
            <person name="Rayko E."/>
            <person name="Salamov A."/>
            <person name="Vandepoele K."/>
            <person name="Beszteri B."/>
            <person name="Gruber A."/>
            <person name="Heijde M."/>
            <person name="Katinka M."/>
            <person name="Mock T."/>
            <person name="Valentin K."/>
            <person name="Verret F."/>
            <person name="Berges J.A."/>
            <person name="Brownlee C."/>
            <person name="Cadoret J.P."/>
            <person name="Chiovitti A."/>
            <person name="Choi C.J."/>
            <person name="Coesel S."/>
            <person name="De Martino A."/>
            <person name="Detter J.C."/>
            <person name="Durkin C."/>
            <person name="Falciatore A."/>
            <person name="Fournet J."/>
            <person name="Haruta M."/>
            <person name="Huysman M.J."/>
            <person name="Jenkins B.D."/>
            <person name="Jiroutova K."/>
            <person name="Jorgensen R.E."/>
            <person name="Joubert Y."/>
            <person name="Kaplan A."/>
            <person name="Kroger N."/>
            <person name="Kroth P.G."/>
            <person name="La Roche J."/>
            <person name="Lindquist E."/>
            <person name="Lommer M."/>
            <person name="Martin-Jezequel V."/>
            <person name="Lopez P.J."/>
            <person name="Lucas S."/>
            <person name="Mangogna M."/>
            <person name="McGinnis K."/>
            <person name="Medlin L.K."/>
            <person name="Montsant A."/>
            <person name="Oudot-Le Secq M.P."/>
            <person name="Napoli C."/>
            <person name="Obornik M."/>
            <person name="Parker M.S."/>
            <person name="Petit J.L."/>
            <person name="Porcel B.M."/>
            <person name="Poulsen N."/>
            <person name="Robison M."/>
            <person name="Rychlewski L."/>
            <person name="Rynearson T.A."/>
            <person name="Schmutz J."/>
            <person name="Shapiro H."/>
            <person name="Siaut M."/>
            <person name="Stanley M."/>
            <person name="Sussman M.R."/>
            <person name="Taylor A.R."/>
            <person name="Vardi A."/>
            <person name="von Dassow P."/>
            <person name="Vyverman W."/>
            <person name="Willis A."/>
            <person name="Wyrwicz L.S."/>
            <person name="Rokhsar D.S."/>
            <person name="Weissenbach J."/>
            <person name="Armbrust E.V."/>
            <person name="Green B.R."/>
            <person name="Van de Peer Y."/>
            <person name="Grigoriev I.V."/>
        </authorList>
    </citation>
    <scope>NUCLEOTIDE SEQUENCE [LARGE SCALE GENOMIC DNA]</scope>
    <source>
        <strain evidence="12 13">CCMP1335</strain>
    </source>
</reference>
<dbReference type="EC" id="2.4.2.9" evidence="4"/>
<evidence type="ECO:0000256" key="2">
    <source>
        <dbReference type="ARBA" id="ARBA00005180"/>
    </source>
</evidence>
<dbReference type="GO" id="GO:0004845">
    <property type="term" value="F:uracil phosphoribosyltransferase activity"/>
    <property type="evidence" value="ECO:0000318"/>
    <property type="project" value="GO_Central"/>
</dbReference>
<dbReference type="RefSeq" id="XP_002293018.1">
    <property type="nucleotide sequence ID" value="XM_002292982.1"/>
</dbReference>
<organism evidence="12 13">
    <name type="scientific">Thalassiosira pseudonana</name>
    <name type="common">Marine diatom</name>
    <name type="synonym">Cyclotella nana</name>
    <dbReference type="NCBI Taxonomy" id="35128"/>
    <lineage>
        <taxon>Eukaryota</taxon>
        <taxon>Sar</taxon>
        <taxon>Stramenopiles</taxon>
        <taxon>Ochrophyta</taxon>
        <taxon>Bacillariophyta</taxon>
        <taxon>Coscinodiscophyceae</taxon>
        <taxon>Thalassiosirophycidae</taxon>
        <taxon>Thalassiosirales</taxon>
        <taxon>Thalassiosiraceae</taxon>
        <taxon>Thalassiosira</taxon>
    </lineage>
</organism>
<proteinExistence type="inferred from homology"/>
<dbReference type="GO" id="GO:0005737">
    <property type="term" value="C:cytoplasm"/>
    <property type="evidence" value="ECO:0000318"/>
    <property type="project" value="GO_Central"/>
</dbReference>
<feature type="domain" description="Phosphoribosyltransferase" evidence="11">
    <location>
        <begin position="44"/>
        <end position="250"/>
    </location>
</feature>
<evidence type="ECO:0000256" key="5">
    <source>
        <dbReference type="ARBA" id="ARBA00022533"/>
    </source>
</evidence>
<comment type="cofactor">
    <cofactor evidence="1">
        <name>Mg(2+)</name>
        <dbReference type="ChEBI" id="CHEBI:18420"/>
    </cofactor>
</comment>
<keyword evidence="13" id="KW-1185">Reference proteome</keyword>
<evidence type="ECO:0000259" key="11">
    <source>
        <dbReference type="Pfam" id="PF14681"/>
    </source>
</evidence>
<dbReference type="Proteomes" id="UP000001449">
    <property type="component" value="Chromosome 12"/>
</dbReference>
<dbReference type="GO" id="GO:0005525">
    <property type="term" value="F:GTP binding"/>
    <property type="evidence" value="ECO:0007669"/>
    <property type="project" value="UniProtKB-KW"/>
</dbReference>
<dbReference type="STRING" id="35128.B8CAC1"/>
<comment type="pathway">
    <text evidence="2">Pyrimidine metabolism; UMP biosynthesis via salvage pathway; UMP from uracil: step 1/1.</text>
</comment>
<dbReference type="NCBIfam" id="NF001097">
    <property type="entry name" value="PRK00129.1"/>
    <property type="match status" value="1"/>
</dbReference>
<keyword evidence="8" id="KW-0547">Nucleotide-binding</keyword>
<evidence type="ECO:0000256" key="4">
    <source>
        <dbReference type="ARBA" id="ARBA00011894"/>
    </source>
</evidence>
<keyword evidence="6" id="KW-0328">Glycosyltransferase</keyword>
<dbReference type="EMBL" id="CM000647">
    <property type="protein sequence ID" value="EED89479.1"/>
    <property type="molecule type" value="Genomic_DNA"/>
</dbReference>
<protein>
    <recommendedName>
        <fullName evidence="4">uracil phosphoribosyltransferase</fullName>
        <ecNumber evidence="4">2.4.2.9</ecNumber>
    </recommendedName>
</protein>
<dbReference type="KEGG" id="tps:THAPSDRAFT_24488"/>
<keyword evidence="5" id="KW-0021">Allosteric enzyme</keyword>
<dbReference type="OMA" id="ISTHPCL"/>
<dbReference type="Gene3D" id="3.40.50.2020">
    <property type="match status" value="1"/>
</dbReference>
<dbReference type="InterPro" id="IPR050054">
    <property type="entry name" value="UPRTase/APRTase"/>
</dbReference>
<evidence type="ECO:0000256" key="10">
    <source>
        <dbReference type="SAM" id="MobiDB-lite"/>
    </source>
</evidence>
<dbReference type="HOGENOM" id="CLU_067096_2_1_1"/>
<dbReference type="InterPro" id="IPR029057">
    <property type="entry name" value="PRTase-like"/>
</dbReference>
<evidence type="ECO:0000256" key="7">
    <source>
        <dbReference type="ARBA" id="ARBA00022679"/>
    </source>
</evidence>
<evidence type="ECO:0000256" key="1">
    <source>
        <dbReference type="ARBA" id="ARBA00001946"/>
    </source>
</evidence>
<evidence type="ECO:0000313" key="13">
    <source>
        <dbReference type="Proteomes" id="UP000001449"/>
    </source>
</evidence>